<gene>
    <name evidence="1" type="ORF">IPN02_03930</name>
</gene>
<evidence type="ECO:0000313" key="1">
    <source>
        <dbReference type="EMBL" id="MBK9296022.1"/>
    </source>
</evidence>
<sequence length="244" mass="26316">MTPPDPATKSDGPTQREGLRLRLRELAGSEEEGNLLESGRGDLVNRLKKASGSAAEGTRKVSARLPLPVAAQRRLHIQSEPTPDTADHVAGDQAPDDETWTLALSIGTYLVAASIASLTTGDRCVKMKRVVDKLRSSLTQLAAEGELGSSELEAIFANLVSEWPEADRIRLLIDLNFGEPFFPYSLKVKPADFEQALRSIATLSGFGRDVIGEIQATRASAQRAHSSMNWVKIGVTVQGSDLLV</sequence>
<organism evidence="1 2">
    <name type="scientific">Candidatus Neomicrothrix subdominans</name>
    <dbReference type="NCBI Taxonomy" id="2954438"/>
    <lineage>
        <taxon>Bacteria</taxon>
        <taxon>Bacillati</taxon>
        <taxon>Actinomycetota</taxon>
        <taxon>Acidimicrobiia</taxon>
        <taxon>Acidimicrobiales</taxon>
        <taxon>Microthrixaceae</taxon>
        <taxon>Candidatus Neomicrothrix</taxon>
    </lineage>
</organism>
<reference evidence="1 2" key="1">
    <citation type="submission" date="2020-10" db="EMBL/GenBank/DDBJ databases">
        <title>Connecting structure to function with the recovery of over 1000 high-quality activated sludge metagenome-assembled genomes encoding full-length rRNA genes using long-read sequencing.</title>
        <authorList>
            <person name="Singleton C.M."/>
            <person name="Petriglieri F."/>
            <person name="Kristensen J.M."/>
            <person name="Kirkegaard R.H."/>
            <person name="Michaelsen T.Y."/>
            <person name="Andersen M.H."/>
            <person name="Karst S.M."/>
            <person name="Dueholm M.S."/>
            <person name="Nielsen P.H."/>
            <person name="Albertsen M."/>
        </authorList>
    </citation>
    <scope>NUCLEOTIDE SEQUENCE [LARGE SCALE GENOMIC DNA]</scope>
    <source>
        <strain evidence="1">Lyne_18-Q3-R50-59_MAXAC.006</strain>
    </source>
</reference>
<evidence type="ECO:0000313" key="2">
    <source>
        <dbReference type="Proteomes" id="UP000727993"/>
    </source>
</evidence>
<comment type="caution">
    <text evidence="1">The sequence shown here is derived from an EMBL/GenBank/DDBJ whole genome shotgun (WGS) entry which is preliminary data.</text>
</comment>
<dbReference type="AlphaFoldDB" id="A0A936TDG0"/>
<name>A0A936TDG0_9ACTN</name>
<accession>A0A936TDG0</accession>
<proteinExistence type="predicted"/>
<dbReference type="Proteomes" id="UP000727993">
    <property type="component" value="Unassembled WGS sequence"/>
</dbReference>
<protein>
    <submittedName>
        <fullName evidence="1">Uncharacterized protein</fullName>
    </submittedName>
</protein>
<dbReference type="EMBL" id="JADJZA010000001">
    <property type="protein sequence ID" value="MBK9296022.1"/>
    <property type="molecule type" value="Genomic_DNA"/>
</dbReference>